<feature type="transmembrane region" description="Helical" evidence="8">
    <location>
        <begin position="211"/>
        <end position="233"/>
    </location>
</feature>
<evidence type="ECO:0000256" key="4">
    <source>
        <dbReference type="ARBA" id="ARBA00022692"/>
    </source>
</evidence>
<dbReference type="InterPro" id="IPR045276">
    <property type="entry name" value="YbiO_bact"/>
</dbReference>
<evidence type="ECO:0000259" key="12">
    <source>
        <dbReference type="Pfam" id="PF25392"/>
    </source>
</evidence>
<feature type="transmembrane region" description="Helical" evidence="8">
    <location>
        <begin position="396"/>
        <end position="420"/>
    </location>
</feature>
<feature type="transmembrane region" description="Helical" evidence="8">
    <location>
        <begin position="372"/>
        <end position="390"/>
    </location>
</feature>
<feature type="transmembrane region" description="Helical" evidence="8">
    <location>
        <begin position="322"/>
        <end position="340"/>
    </location>
</feature>
<feature type="transmembrane region" description="Helical" evidence="8">
    <location>
        <begin position="562"/>
        <end position="580"/>
    </location>
</feature>
<dbReference type="InterPro" id="IPR011066">
    <property type="entry name" value="MscS_channel_C_sf"/>
</dbReference>
<name>A0A5B8RGL9_9ZZZZ</name>
<feature type="transmembrane region" description="Helical" evidence="8">
    <location>
        <begin position="534"/>
        <end position="556"/>
    </location>
</feature>
<dbReference type="InterPro" id="IPR006685">
    <property type="entry name" value="MscS_channel_2nd"/>
</dbReference>
<dbReference type="PANTHER" id="PTHR30460">
    <property type="entry name" value="MODERATE CONDUCTANCE MECHANOSENSITIVE CHANNEL YBIO"/>
    <property type="match status" value="1"/>
</dbReference>
<dbReference type="Pfam" id="PF00924">
    <property type="entry name" value="MS_channel_2nd"/>
    <property type="match status" value="1"/>
</dbReference>
<comment type="subcellular location">
    <subcellularLocation>
        <location evidence="1">Cell membrane</location>
        <topology evidence="1">Multi-pass membrane protein</topology>
    </subcellularLocation>
</comment>
<feature type="transmembrane region" description="Helical" evidence="8">
    <location>
        <begin position="445"/>
        <end position="469"/>
    </location>
</feature>
<evidence type="ECO:0000256" key="6">
    <source>
        <dbReference type="ARBA" id="ARBA00023136"/>
    </source>
</evidence>
<feature type="domain" description="Mechanosensitive ion channel MscS C-terminal" evidence="10">
    <location>
        <begin position="656"/>
        <end position="740"/>
    </location>
</feature>
<feature type="compositionally biased region" description="Basic and acidic residues" evidence="7">
    <location>
        <begin position="771"/>
        <end position="787"/>
    </location>
</feature>
<keyword evidence="4 8" id="KW-0812">Transmembrane</keyword>
<evidence type="ECO:0000256" key="3">
    <source>
        <dbReference type="ARBA" id="ARBA00022475"/>
    </source>
</evidence>
<dbReference type="Pfam" id="PF25392">
    <property type="entry name" value="MS_channel_TM1"/>
    <property type="match status" value="1"/>
</dbReference>
<feature type="transmembrane region" description="Helical" evidence="8">
    <location>
        <begin position="288"/>
        <end position="310"/>
    </location>
</feature>
<evidence type="ECO:0000259" key="9">
    <source>
        <dbReference type="Pfam" id="PF00924"/>
    </source>
</evidence>
<feature type="domain" description="Moderate conductance mechanosensitive channel YbiO-like transmembrane helix 1" evidence="12">
    <location>
        <begin position="402"/>
        <end position="480"/>
    </location>
</feature>
<dbReference type="InterPro" id="IPR049278">
    <property type="entry name" value="MS_channel_C"/>
</dbReference>
<dbReference type="GO" id="GO:0005886">
    <property type="term" value="C:plasma membrane"/>
    <property type="evidence" value="ECO:0007669"/>
    <property type="project" value="UniProtKB-SubCell"/>
</dbReference>
<gene>
    <name evidence="13" type="primary">ybiO_2</name>
    <name evidence="13" type="ORF">KBTEX_03530</name>
</gene>
<dbReference type="Pfam" id="PF21082">
    <property type="entry name" value="MS_channel_3rd"/>
    <property type="match status" value="1"/>
</dbReference>
<feature type="region of interest" description="Disordered" evidence="7">
    <location>
        <begin position="758"/>
        <end position="802"/>
    </location>
</feature>
<feature type="region of interest" description="Disordered" evidence="7">
    <location>
        <begin position="87"/>
        <end position="107"/>
    </location>
</feature>
<feature type="transmembrane region" description="Helical" evidence="8">
    <location>
        <begin position="245"/>
        <end position="268"/>
    </location>
</feature>
<dbReference type="GO" id="GO:0008381">
    <property type="term" value="F:mechanosensitive monoatomic ion channel activity"/>
    <property type="evidence" value="ECO:0007669"/>
    <property type="project" value="InterPro"/>
</dbReference>
<dbReference type="Gene3D" id="2.30.30.60">
    <property type="match status" value="1"/>
</dbReference>
<sequence>MWRARPSAGKGITVRTGLLRWFRDVVLLLVLALAAGTAAAQVGAIAPGGGGNTSAEQEGGPDYAALADMLEDKQAREQLIGELRRLARKQQGGGGPEDEGESGAIAPDSPVARIRSLPQRVASVTEAAVHGVIERVSSAATAVAAAATALWRPGRDYGELLRGVLPFAGLVVATFVIFSVLRRLAAPLYRRVASWAAAGYRRRPGRALTGVVVGVAVDALTIVAAAIAAYVIALSLPGGGDRLPHWAALFVNAFVVVEGLRVVVRAVLSPRFDGLRPVPLAAEQARYVYVRAGRVIAWLGYGLLLALPLANRHATVAETERTVGLVVMAVGYLYVLVLVFRHRRSVGGVIQRAAAHARTGPGRALLGGLARTWHLIAAVYATVLFVGGQVDPAGTLAFVVRATGMSLAMALAGLLAADALGRLKRRHIRLPEDWQRRMPMLEHRLNAYVPAMVSAARGVVTFIVALGVLDAWSVMDIGAWFDSPFGLAVIQVAVRVAITLLIAAAVWVAIASVIEHRMSPETGTGEPSAREKTLLALFSNAAVIAIVAMTVMITLSQIGINIGPLLAGAGVLGLAIGFGAQKLVQDIITGVFIQLENAMNTGDVVTISGVTGTVEKLTVRSVGVRDLAGTYHLIPFSSVDNVANYMRGFAYHMGEYGIAYREDIDEAIASLRSAFEELRSDATLGPEILEDVEIDGVTALADSSVNIRVRIRTTPGNQWAVGRAYNRLVKRHFDGAGIEIPFPHMTMYFGQDKDGSAPPANVVLGETSTVTRRDTRQDTPAENRPEDLGTSTSGPDAPGDGR</sequence>
<dbReference type="Gene3D" id="1.10.287.1260">
    <property type="match status" value="1"/>
</dbReference>
<feature type="transmembrane region" description="Helical" evidence="8">
    <location>
        <begin position="489"/>
        <end position="514"/>
    </location>
</feature>
<dbReference type="InterPro" id="IPR023408">
    <property type="entry name" value="MscS_beta-dom_sf"/>
</dbReference>
<reference evidence="13" key="1">
    <citation type="submission" date="2019-06" db="EMBL/GenBank/DDBJ databases">
        <authorList>
            <person name="Murdoch R.W."/>
            <person name="Fathepure B."/>
        </authorList>
    </citation>
    <scope>NUCLEOTIDE SEQUENCE</scope>
</reference>
<dbReference type="SUPFAM" id="SSF82861">
    <property type="entry name" value="Mechanosensitive channel protein MscS (YggB), transmembrane region"/>
    <property type="match status" value="1"/>
</dbReference>
<dbReference type="InterPro" id="IPR011014">
    <property type="entry name" value="MscS_channel_TM-2"/>
</dbReference>
<keyword evidence="5 8" id="KW-1133">Transmembrane helix</keyword>
<dbReference type="InterPro" id="IPR049142">
    <property type="entry name" value="MS_channel_1st"/>
</dbReference>
<dbReference type="InterPro" id="IPR057485">
    <property type="entry name" value="YbiO-like_TM1"/>
</dbReference>
<comment type="similarity">
    <text evidence="2">Belongs to the MscS (TC 1.A.23) family.</text>
</comment>
<evidence type="ECO:0000256" key="8">
    <source>
        <dbReference type="SAM" id="Phobius"/>
    </source>
</evidence>
<evidence type="ECO:0000259" key="10">
    <source>
        <dbReference type="Pfam" id="PF21082"/>
    </source>
</evidence>
<dbReference type="SUPFAM" id="SSF50182">
    <property type="entry name" value="Sm-like ribonucleoproteins"/>
    <property type="match status" value="1"/>
</dbReference>
<evidence type="ECO:0000256" key="5">
    <source>
        <dbReference type="ARBA" id="ARBA00022989"/>
    </source>
</evidence>
<dbReference type="Pfam" id="PF21088">
    <property type="entry name" value="MS_channel_1st"/>
    <property type="match status" value="1"/>
</dbReference>
<proteinExistence type="inferred from homology"/>
<organism evidence="13">
    <name type="scientific">uncultured organism</name>
    <dbReference type="NCBI Taxonomy" id="155900"/>
    <lineage>
        <taxon>unclassified sequences</taxon>
        <taxon>environmental samples</taxon>
    </lineage>
</organism>
<dbReference type="Gene3D" id="3.30.70.100">
    <property type="match status" value="1"/>
</dbReference>
<evidence type="ECO:0000256" key="2">
    <source>
        <dbReference type="ARBA" id="ARBA00008017"/>
    </source>
</evidence>
<evidence type="ECO:0000259" key="11">
    <source>
        <dbReference type="Pfam" id="PF21088"/>
    </source>
</evidence>
<evidence type="ECO:0000313" key="13">
    <source>
        <dbReference type="EMBL" id="QEA07183.1"/>
    </source>
</evidence>
<accession>A0A5B8RGL9</accession>
<protein>
    <submittedName>
        <fullName evidence="13">Moderate conductance mechanosensitive channel YbiO</fullName>
    </submittedName>
</protein>
<evidence type="ECO:0000256" key="1">
    <source>
        <dbReference type="ARBA" id="ARBA00004651"/>
    </source>
</evidence>
<dbReference type="AlphaFoldDB" id="A0A5B8RGL9"/>
<evidence type="ECO:0000256" key="7">
    <source>
        <dbReference type="SAM" id="MobiDB-lite"/>
    </source>
</evidence>
<keyword evidence="3" id="KW-1003">Cell membrane</keyword>
<dbReference type="EMBL" id="MN079211">
    <property type="protein sequence ID" value="QEA07183.1"/>
    <property type="molecule type" value="Genomic_DNA"/>
</dbReference>
<dbReference type="SUPFAM" id="SSF82689">
    <property type="entry name" value="Mechanosensitive channel protein MscS (YggB), C-terminal domain"/>
    <property type="match status" value="1"/>
</dbReference>
<dbReference type="InterPro" id="IPR010920">
    <property type="entry name" value="LSM_dom_sf"/>
</dbReference>
<feature type="domain" description="Mechanosensitive ion channel transmembrane helices 2/3" evidence="11">
    <location>
        <begin position="543"/>
        <end position="581"/>
    </location>
</feature>
<feature type="domain" description="Mechanosensitive ion channel MscS" evidence="9">
    <location>
        <begin position="583"/>
        <end position="646"/>
    </location>
</feature>
<keyword evidence="6 8" id="KW-0472">Membrane</keyword>
<dbReference type="PANTHER" id="PTHR30460:SF0">
    <property type="entry name" value="MODERATE CONDUCTANCE MECHANOSENSITIVE CHANNEL YBIO"/>
    <property type="match status" value="1"/>
</dbReference>
<feature type="transmembrane region" description="Helical" evidence="8">
    <location>
        <begin position="160"/>
        <end position="181"/>
    </location>
</feature>